<gene>
    <name evidence="1" type="ORF">L1O03_11140</name>
</gene>
<dbReference type="Gene3D" id="1.10.150.240">
    <property type="entry name" value="Putative phosphatase, domain 2"/>
    <property type="match status" value="1"/>
</dbReference>
<evidence type="ECO:0000313" key="1">
    <source>
        <dbReference type="EMBL" id="MCF4007718.1"/>
    </source>
</evidence>
<dbReference type="RefSeq" id="WP_236120045.1">
    <property type="nucleotide sequence ID" value="NZ_JAKGSI010000007.1"/>
</dbReference>
<comment type="caution">
    <text evidence="1">The sequence shown here is derived from an EMBL/GenBank/DDBJ whole genome shotgun (WGS) entry which is preliminary data.</text>
</comment>
<protein>
    <submittedName>
        <fullName evidence="1">HAD-IA family hydrolase</fullName>
    </submittedName>
</protein>
<dbReference type="NCBIfam" id="TIGR01509">
    <property type="entry name" value="HAD-SF-IA-v3"/>
    <property type="match status" value="1"/>
</dbReference>
<name>A0A9X1QTU6_9CORY</name>
<dbReference type="InterPro" id="IPR023214">
    <property type="entry name" value="HAD_sf"/>
</dbReference>
<organism evidence="1 2">
    <name type="scientific">Corynebacterium uropygiale</name>
    <dbReference type="NCBI Taxonomy" id="1775911"/>
    <lineage>
        <taxon>Bacteria</taxon>
        <taxon>Bacillati</taxon>
        <taxon>Actinomycetota</taxon>
        <taxon>Actinomycetes</taxon>
        <taxon>Mycobacteriales</taxon>
        <taxon>Corynebacteriaceae</taxon>
        <taxon>Corynebacterium</taxon>
    </lineage>
</organism>
<dbReference type="EMBL" id="JAKGSI010000007">
    <property type="protein sequence ID" value="MCF4007718.1"/>
    <property type="molecule type" value="Genomic_DNA"/>
</dbReference>
<keyword evidence="2" id="KW-1185">Reference proteome</keyword>
<dbReference type="SUPFAM" id="SSF56784">
    <property type="entry name" value="HAD-like"/>
    <property type="match status" value="1"/>
</dbReference>
<dbReference type="InterPro" id="IPR023198">
    <property type="entry name" value="PGP-like_dom2"/>
</dbReference>
<sequence length="226" mass="24484">MSSTPIDLVICDMAGTTIDDRDEVYRVLREAAEREGARFSAEVFQEHMGMEKHHALGELLRIGTDLDAEAREAAWARAWDWFREELRRTYTAEPPTPLPGVPELIEELRARGIPLGLTTGFSREIADIILDALGWTADASRCGDEVPEGRPAPDLIRAVMADLGVTDARRVLSVGDTAADVASARAAGVRSVGVLTGHLSCEDFERLGAEHVLPGAGEIPSLIDSL</sequence>
<dbReference type="InterPro" id="IPR050155">
    <property type="entry name" value="HAD-like_hydrolase_sf"/>
</dbReference>
<dbReference type="GO" id="GO:0006281">
    <property type="term" value="P:DNA repair"/>
    <property type="evidence" value="ECO:0007669"/>
    <property type="project" value="TreeGrafter"/>
</dbReference>
<dbReference type="InterPro" id="IPR006439">
    <property type="entry name" value="HAD-SF_hydro_IA"/>
</dbReference>
<reference evidence="1" key="1">
    <citation type="submission" date="2022-01" db="EMBL/GenBank/DDBJ databases">
        <title>Corynebacterium sp. nov isolated from isolated from the feces of the greater white-fronted geese (Anser albifrons) at Poyang Lake, PR China.</title>
        <authorList>
            <person name="Liu Q."/>
        </authorList>
    </citation>
    <scope>NUCLEOTIDE SEQUENCE</scope>
    <source>
        <strain evidence="1">JCM 32435</strain>
    </source>
</reference>
<dbReference type="PANTHER" id="PTHR43434">
    <property type="entry name" value="PHOSPHOGLYCOLATE PHOSPHATASE"/>
    <property type="match status" value="1"/>
</dbReference>
<accession>A0A9X1QTU6</accession>
<dbReference type="Pfam" id="PF00702">
    <property type="entry name" value="Hydrolase"/>
    <property type="match status" value="1"/>
</dbReference>
<dbReference type="SFLD" id="SFLDG01129">
    <property type="entry name" value="C1.5:_HAD__Beta-PGM__Phosphata"/>
    <property type="match status" value="1"/>
</dbReference>
<dbReference type="NCBIfam" id="TIGR01549">
    <property type="entry name" value="HAD-SF-IA-v1"/>
    <property type="match status" value="1"/>
</dbReference>
<evidence type="ECO:0000313" key="2">
    <source>
        <dbReference type="Proteomes" id="UP001139336"/>
    </source>
</evidence>
<proteinExistence type="predicted"/>
<dbReference type="GO" id="GO:0008967">
    <property type="term" value="F:phosphoglycolate phosphatase activity"/>
    <property type="evidence" value="ECO:0007669"/>
    <property type="project" value="TreeGrafter"/>
</dbReference>
<dbReference type="Proteomes" id="UP001139336">
    <property type="component" value="Unassembled WGS sequence"/>
</dbReference>
<dbReference type="SFLD" id="SFLDG01135">
    <property type="entry name" value="C1.5.6:_HAD__Beta-PGM__Phospha"/>
    <property type="match status" value="1"/>
</dbReference>
<keyword evidence="1" id="KW-0378">Hydrolase</keyword>
<dbReference type="AlphaFoldDB" id="A0A9X1QTU6"/>
<dbReference type="PANTHER" id="PTHR43434:SF19">
    <property type="entry name" value="PHOSPHONOACETALDEHYDE HYDROLASE"/>
    <property type="match status" value="1"/>
</dbReference>
<dbReference type="Gene3D" id="3.40.50.1000">
    <property type="entry name" value="HAD superfamily/HAD-like"/>
    <property type="match status" value="1"/>
</dbReference>
<dbReference type="InterPro" id="IPR036412">
    <property type="entry name" value="HAD-like_sf"/>
</dbReference>
<dbReference type="SFLD" id="SFLDS00003">
    <property type="entry name" value="Haloacid_Dehalogenase"/>
    <property type="match status" value="1"/>
</dbReference>
<dbReference type="GO" id="GO:0005829">
    <property type="term" value="C:cytosol"/>
    <property type="evidence" value="ECO:0007669"/>
    <property type="project" value="TreeGrafter"/>
</dbReference>